<dbReference type="GO" id="GO:0005576">
    <property type="term" value="C:extracellular region"/>
    <property type="evidence" value="ECO:0007669"/>
    <property type="project" value="UniProtKB-SubCell"/>
</dbReference>
<protein>
    <recommendedName>
        <fullName evidence="3 7">Flagellar hook-associated protein 2</fullName>
        <shortName evidence="7">HAP2</shortName>
    </recommendedName>
    <alternativeName>
        <fullName evidence="7">Flagellar cap protein</fullName>
    </alternativeName>
</protein>
<reference evidence="10 11" key="1">
    <citation type="submission" date="2019-12" db="EMBL/GenBank/DDBJ databases">
        <authorList>
            <person name="Lee S.D."/>
        </authorList>
    </citation>
    <scope>NUCLEOTIDE SEQUENCE [LARGE SCALE GENOMIC DNA]</scope>
    <source>
        <strain evidence="10 11">SAP-6</strain>
    </source>
</reference>
<keyword evidence="10" id="KW-0969">Cilium</keyword>
<dbReference type="PANTHER" id="PTHR30288">
    <property type="entry name" value="FLAGELLAR CAP/ASSEMBLY PROTEIN FLID"/>
    <property type="match status" value="1"/>
</dbReference>
<comment type="subcellular location">
    <subcellularLocation>
        <location evidence="7">Secreted</location>
    </subcellularLocation>
    <subcellularLocation>
        <location evidence="7">Bacterial flagellum</location>
    </subcellularLocation>
</comment>
<keyword evidence="11" id="KW-1185">Reference proteome</keyword>
<dbReference type="Pfam" id="PF07195">
    <property type="entry name" value="FliD_C"/>
    <property type="match status" value="1"/>
</dbReference>
<evidence type="ECO:0000313" key="11">
    <source>
        <dbReference type="Proteomes" id="UP000461443"/>
    </source>
</evidence>
<comment type="similarity">
    <text evidence="1 7">Belongs to the FliD family.</text>
</comment>
<dbReference type="RefSeq" id="WP_162365313.1">
    <property type="nucleotide sequence ID" value="NZ_WUBS01000004.1"/>
</dbReference>
<keyword evidence="5 7" id="KW-0975">Bacterial flagellum</keyword>
<evidence type="ECO:0000256" key="3">
    <source>
        <dbReference type="ARBA" id="ARBA00016246"/>
    </source>
</evidence>
<dbReference type="Pfam" id="PF02465">
    <property type="entry name" value="FliD_N"/>
    <property type="match status" value="1"/>
</dbReference>
<comment type="function">
    <text evidence="7">Required for morphogenesis and for the elongation of the flagellar filament by facilitating polymerization of the flagellin monomers at the tip of growing filament. Forms a capping structure, which prevents flagellin subunits (transported through the central channel of the flagellum) from leaking out without polymerization at the distal end.</text>
</comment>
<dbReference type="PANTHER" id="PTHR30288:SF0">
    <property type="entry name" value="FLAGELLAR HOOK-ASSOCIATED PROTEIN 2"/>
    <property type="match status" value="1"/>
</dbReference>
<dbReference type="InterPro" id="IPR040026">
    <property type="entry name" value="FliD"/>
</dbReference>
<dbReference type="GO" id="GO:0071973">
    <property type="term" value="P:bacterial-type flagellum-dependent cell motility"/>
    <property type="evidence" value="ECO:0007669"/>
    <property type="project" value="TreeGrafter"/>
</dbReference>
<feature type="domain" description="Flagellar hook-associated protein 2 C-terminal" evidence="9">
    <location>
        <begin position="229"/>
        <end position="457"/>
    </location>
</feature>
<evidence type="ECO:0000256" key="6">
    <source>
        <dbReference type="ARBA" id="ARBA00025175"/>
    </source>
</evidence>
<dbReference type="InterPro" id="IPR003481">
    <property type="entry name" value="FliD_N"/>
</dbReference>
<evidence type="ECO:0000259" key="8">
    <source>
        <dbReference type="Pfam" id="PF02465"/>
    </source>
</evidence>
<evidence type="ECO:0000256" key="7">
    <source>
        <dbReference type="RuleBase" id="RU362066"/>
    </source>
</evidence>
<reference evidence="10 11" key="2">
    <citation type="submission" date="2020-02" db="EMBL/GenBank/DDBJ databases">
        <title>The new genus of Enterobacteriales.</title>
        <authorList>
            <person name="Kim I.S."/>
        </authorList>
    </citation>
    <scope>NUCLEOTIDE SEQUENCE [LARGE SCALE GENOMIC DNA]</scope>
    <source>
        <strain evidence="10 11">SAP-6</strain>
    </source>
</reference>
<comment type="caution">
    <text evidence="10">The sequence shown here is derived from an EMBL/GenBank/DDBJ whole genome shotgun (WGS) entry which is preliminary data.</text>
</comment>
<evidence type="ECO:0000256" key="2">
    <source>
        <dbReference type="ARBA" id="ARBA00011255"/>
    </source>
</evidence>
<dbReference type="NCBIfam" id="NF005955">
    <property type="entry name" value="PRK08032.1"/>
    <property type="match status" value="1"/>
</dbReference>
<dbReference type="InterPro" id="IPR010809">
    <property type="entry name" value="FliD_C"/>
</dbReference>
<accession>A0A845SI12</accession>
<keyword evidence="10" id="KW-0282">Flagellum</keyword>
<proteinExistence type="inferred from homology"/>
<evidence type="ECO:0000256" key="5">
    <source>
        <dbReference type="ARBA" id="ARBA00023143"/>
    </source>
</evidence>
<organism evidence="10 11">
    <name type="scientific">Acerihabitans arboris</name>
    <dbReference type="NCBI Taxonomy" id="2691583"/>
    <lineage>
        <taxon>Bacteria</taxon>
        <taxon>Pseudomonadati</taxon>
        <taxon>Pseudomonadota</taxon>
        <taxon>Gammaproteobacteria</taxon>
        <taxon>Enterobacterales</taxon>
        <taxon>Pectobacteriaceae</taxon>
        <taxon>Acerihabitans</taxon>
    </lineage>
</organism>
<dbReference type="EMBL" id="WUBS01000004">
    <property type="protein sequence ID" value="NDL62594.1"/>
    <property type="molecule type" value="Genomic_DNA"/>
</dbReference>
<dbReference type="AlphaFoldDB" id="A0A845SI12"/>
<dbReference type="GO" id="GO:0009424">
    <property type="term" value="C:bacterial-type flagellum hook"/>
    <property type="evidence" value="ECO:0007669"/>
    <property type="project" value="UniProtKB-UniRule"/>
</dbReference>
<name>A0A845SI12_9GAMM</name>
<keyword evidence="4" id="KW-0175">Coiled coil</keyword>
<sequence>MATISSLGVGSNLDLSTLLDTLTTNEEKRLTPITDKQTSYNAKLTAYGTLTSALETFTTATEALTDSSVFTEKVASTHDAFTTEVDADAVSGSYSISVTQLAAAQSLTSSQTFSDTTSLIGTSGSTDRSISIQVGTATAVSVSLTDAQTTLAGVRDAINGAKAGVTASIIQSGDSSYQLVIQSDSTGETSEMNISVTGDDTLNGIIGYSSTEADADSTYTSGMSESVAAQNAKLTVNGTAVERSSNTISDVPQGVTLTLTSTTSSTQNLIIRQSATSSTKAVEDWVSAYNTLLTTFDTLSSYTAVTSGEDQDTSNGALLGDSVLRSVKSQIKNLVSSAQSSDTFQVLNQLGVTLNKDGTLTTDEATLVKNLADNPTAVSDFFVGDGKTTGLATQLSSVVHAFTDDDGTISDASDNIDSILDKLGDQYTQVQNSIDTVVARYKKQFTALDVLVASLNSTSDYLTQQFDAISASSSS</sequence>
<comment type="subunit">
    <text evidence="2 7">Homopentamer.</text>
</comment>
<keyword evidence="10" id="KW-0966">Cell projection</keyword>
<evidence type="ECO:0000256" key="1">
    <source>
        <dbReference type="ARBA" id="ARBA00009764"/>
    </source>
</evidence>
<keyword evidence="7" id="KW-0964">Secreted</keyword>
<evidence type="ECO:0000256" key="4">
    <source>
        <dbReference type="ARBA" id="ARBA00023054"/>
    </source>
</evidence>
<comment type="function">
    <text evidence="6">Required for the morphogenesis and for the elongation of the flagellar filament by facilitating polymerization of the flagellin monomers at the tip of growing filament. Forms a capping structure, which prevents flagellin subunits (transported through the central channel of the flagellum) from leaking out without polymerization at the distal end.</text>
</comment>
<gene>
    <name evidence="10" type="primary">fliD</name>
    <name evidence="10" type="ORF">GRH90_07485</name>
</gene>
<evidence type="ECO:0000313" key="10">
    <source>
        <dbReference type="EMBL" id="NDL62594.1"/>
    </source>
</evidence>
<evidence type="ECO:0000259" key="9">
    <source>
        <dbReference type="Pfam" id="PF07195"/>
    </source>
</evidence>
<dbReference type="Proteomes" id="UP000461443">
    <property type="component" value="Unassembled WGS sequence"/>
</dbReference>
<dbReference type="GO" id="GO:0007155">
    <property type="term" value="P:cell adhesion"/>
    <property type="evidence" value="ECO:0007669"/>
    <property type="project" value="InterPro"/>
</dbReference>
<dbReference type="GO" id="GO:0009421">
    <property type="term" value="C:bacterial-type flagellum filament cap"/>
    <property type="evidence" value="ECO:0007669"/>
    <property type="project" value="InterPro"/>
</dbReference>
<feature type="domain" description="Flagellar hook-associated protein 2 N-terminal" evidence="8">
    <location>
        <begin position="11"/>
        <end position="105"/>
    </location>
</feature>